<feature type="region of interest" description="Disordered" evidence="1">
    <location>
        <begin position="1"/>
        <end position="40"/>
    </location>
</feature>
<evidence type="ECO:0000256" key="1">
    <source>
        <dbReference type="SAM" id="MobiDB-lite"/>
    </source>
</evidence>
<feature type="compositionally biased region" description="Basic residues" evidence="1">
    <location>
        <begin position="27"/>
        <end position="38"/>
    </location>
</feature>
<evidence type="ECO:0000313" key="4">
    <source>
        <dbReference type="Proteomes" id="UP000320762"/>
    </source>
</evidence>
<accession>A0A550C0Q1</accession>
<dbReference type="OrthoDB" id="2322499at2759"/>
<name>A0A550C0Q1_9AGAR</name>
<dbReference type="Pfam" id="PF00646">
    <property type="entry name" value="F-box"/>
    <property type="match status" value="1"/>
</dbReference>
<sequence>MASHPTPEDASPNHDGSKPSANSLHRAPTRAKGGRSKKGAVMGGKLAALSEFPLDVMYEIFCYLHPAQLLAVSRTNKTLRGALLRKNARWIWKASFRNAKDIPEPPTDLNEPQYARLLFDKSCMYCLSPNAPHISWKARLRFCKRCMKTEFIRITDVHNDEDEILVRSFIRDRVHSAVEAYDGNLYPRAQVEVFCAEYNRIHNDKAQISVWLKDQLWIYQRINEHGDRLQDWTHRNELKRRQAEKDEIRQIRREFIYERLREIGLGDELKFKKSRDDLNEDWLLKTLQRLTHRGWKIIEQDVITLVQASRTKRLAREKEATVQARRDLLAKVYDDFLTLKPLDSVFPVVGDLLTVDRIRTAIENTPVDQYMTWGTFRRLIDKIPQSWFVQRRQNADAALVNVLSRDLHRPATTADLSLASTHFLLRASYHADAKVYVKMYPDVLADASVVTRVASDSLESFRTKFWPWVPARLTASRYVLKVARALVSLAGFDPDTTTRAEMELHDPWFISYPDSSDSQRAEVMRWPYVMNEILQKNIKKLSVLSEEEAARCRWDFRKVRLGVYSGDPQDELDAGLPEVDSITLFEVDTRLFEVDTGLFYVHGRLLDIGAHVLEVDIELSELDMGEWKSMDGFSGSEGRGGEH</sequence>
<dbReference type="SUPFAM" id="SSF81383">
    <property type="entry name" value="F-box domain"/>
    <property type="match status" value="1"/>
</dbReference>
<dbReference type="InterPro" id="IPR036047">
    <property type="entry name" value="F-box-like_dom_sf"/>
</dbReference>
<evidence type="ECO:0000259" key="2">
    <source>
        <dbReference type="PROSITE" id="PS50181"/>
    </source>
</evidence>
<reference evidence="3 4" key="1">
    <citation type="journal article" date="2019" name="New Phytol.">
        <title>Comparative genomics reveals unique wood-decay strategies and fruiting body development in the Schizophyllaceae.</title>
        <authorList>
            <person name="Almasi E."/>
            <person name="Sahu N."/>
            <person name="Krizsan K."/>
            <person name="Balint B."/>
            <person name="Kovacs G.M."/>
            <person name="Kiss B."/>
            <person name="Cseklye J."/>
            <person name="Drula E."/>
            <person name="Henrissat B."/>
            <person name="Nagy I."/>
            <person name="Chovatia M."/>
            <person name="Adam C."/>
            <person name="LaButti K."/>
            <person name="Lipzen A."/>
            <person name="Riley R."/>
            <person name="Grigoriev I.V."/>
            <person name="Nagy L.G."/>
        </authorList>
    </citation>
    <scope>NUCLEOTIDE SEQUENCE [LARGE SCALE GENOMIC DNA]</scope>
    <source>
        <strain evidence="3 4">NL-1724</strain>
    </source>
</reference>
<feature type="domain" description="F-box" evidence="2">
    <location>
        <begin position="46"/>
        <end position="95"/>
    </location>
</feature>
<dbReference type="InterPro" id="IPR001810">
    <property type="entry name" value="F-box_dom"/>
</dbReference>
<comment type="caution">
    <text evidence="3">The sequence shown here is derived from an EMBL/GenBank/DDBJ whole genome shotgun (WGS) entry which is preliminary data.</text>
</comment>
<dbReference type="PROSITE" id="PS50181">
    <property type="entry name" value="FBOX"/>
    <property type="match status" value="1"/>
</dbReference>
<organism evidence="3 4">
    <name type="scientific">Schizophyllum amplum</name>
    <dbReference type="NCBI Taxonomy" id="97359"/>
    <lineage>
        <taxon>Eukaryota</taxon>
        <taxon>Fungi</taxon>
        <taxon>Dikarya</taxon>
        <taxon>Basidiomycota</taxon>
        <taxon>Agaricomycotina</taxon>
        <taxon>Agaricomycetes</taxon>
        <taxon>Agaricomycetidae</taxon>
        <taxon>Agaricales</taxon>
        <taxon>Schizophyllaceae</taxon>
        <taxon>Schizophyllum</taxon>
    </lineage>
</organism>
<evidence type="ECO:0000313" key="3">
    <source>
        <dbReference type="EMBL" id="TRM58363.1"/>
    </source>
</evidence>
<dbReference type="Proteomes" id="UP000320762">
    <property type="component" value="Unassembled WGS sequence"/>
</dbReference>
<dbReference type="AlphaFoldDB" id="A0A550C0Q1"/>
<dbReference type="EMBL" id="VDMD01000036">
    <property type="protein sequence ID" value="TRM58363.1"/>
    <property type="molecule type" value="Genomic_DNA"/>
</dbReference>
<gene>
    <name evidence="3" type="ORF">BD626DRAFT_573584</name>
</gene>
<proteinExistence type="predicted"/>
<protein>
    <recommendedName>
        <fullName evidence="2">F-box domain-containing protein</fullName>
    </recommendedName>
</protein>
<keyword evidence="4" id="KW-1185">Reference proteome</keyword>